<dbReference type="GO" id="GO:0005739">
    <property type="term" value="C:mitochondrion"/>
    <property type="evidence" value="ECO:0007669"/>
    <property type="project" value="TreeGrafter"/>
</dbReference>
<dbReference type="AlphaFoldDB" id="A0A6J1RAS7"/>
<name>A0A6J1RAS7_9HYME</name>
<dbReference type="RefSeq" id="XP_024891807.1">
    <property type="nucleotide sequence ID" value="XM_025036039.1"/>
</dbReference>
<comment type="similarity">
    <text evidence="2">Belongs to the Tim17/Tim22/Tim23 family.</text>
</comment>
<sequence>MTRLLTRSPILAFIFPFDKKFNDGHDKPVNMPANAKIKPLDDELGWDRVKKIFSLDQNGMLTKELQSITNITLSGIVIGTAIGGMGVTKDTVNNFIANNEATRFISHFDAKRDLQQTVLVNFLRKGGRLGAKLGTFCFLFSSITTCTTAYRGKLAVENYMLGGSVTGLIFKMNMGLRAMLVGTGLGAILGGFCGGVSILILKFSGITIDEVLEAQKQWVNSRNNKMRENIKECMSTELPEIKKLYEENRKLQSVQSEDVENRKK</sequence>
<reference evidence="10" key="1">
    <citation type="submission" date="2025-08" db="UniProtKB">
        <authorList>
            <consortium name="RefSeq"/>
        </authorList>
    </citation>
    <scope>IDENTIFICATION</scope>
    <source>
        <tissue evidence="10">Whole body</tissue>
    </source>
</reference>
<evidence type="ECO:0000256" key="8">
    <source>
        <dbReference type="SAM" id="Phobius"/>
    </source>
</evidence>
<keyword evidence="9" id="KW-1185">Reference proteome</keyword>
<evidence type="ECO:0000256" key="5">
    <source>
        <dbReference type="ARBA" id="ARBA00023136"/>
    </source>
</evidence>
<evidence type="ECO:0000256" key="4">
    <source>
        <dbReference type="ARBA" id="ARBA00022989"/>
    </source>
</evidence>
<evidence type="ECO:0000313" key="9">
    <source>
        <dbReference type="Proteomes" id="UP000504618"/>
    </source>
</evidence>
<evidence type="ECO:0000256" key="6">
    <source>
        <dbReference type="ARBA" id="ARBA00040778"/>
    </source>
</evidence>
<accession>A0A6J1RAS7</accession>
<dbReference type="GO" id="GO:0032981">
    <property type="term" value="P:mitochondrial respiratory chain complex I assembly"/>
    <property type="evidence" value="ECO:0007669"/>
    <property type="project" value="InterPro"/>
</dbReference>
<feature type="transmembrane region" description="Helical" evidence="8">
    <location>
        <begin position="178"/>
        <end position="201"/>
    </location>
</feature>
<keyword evidence="4 8" id="KW-1133">Transmembrane helix</keyword>
<evidence type="ECO:0000256" key="7">
    <source>
        <dbReference type="ARBA" id="ARBA00041344"/>
    </source>
</evidence>
<dbReference type="InterPro" id="IPR055299">
    <property type="entry name" value="TIMMDC1"/>
</dbReference>
<evidence type="ECO:0000256" key="1">
    <source>
        <dbReference type="ARBA" id="ARBA00004141"/>
    </source>
</evidence>
<organism evidence="9 10">
    <name type="scientific">Temnothorax curvispinosus</name>
    <dbReference type="NCBI Taxonomy" id="300111"/>
    <lineage>
        <taxon>Eukaryota</taxon>
        <taxon>Metazoa</taxon>
        <taxon>Ecdysozoa</taxon>
        <taxon>Arthropoda</taxon>
        <taxon>Hexapoda</taxon>
        <taxon>Insecta</taxon>
        <taxon>Pterygota</taxon>
        <taxon>Neoptera</taxon>
        <taxon>Endopterygota</taxon>
        <taxon>Hymenoptera</taxon>
        <taxon>Apocrita</taxon>
        <taxon>Aculeata</taxon>
        <taxon>Formicoidea</taxon>
        <taxon>Formicidae</taxon>
        <taxon>Myrmicinae</taxon>
        <taxon>Temnothorax</taxon>
    </lineage>
</organism>
<evidence type="ECO:0000256" key="2">
    <source>
        <dbReference type="ARBA" id="ARBA00008444"/>
    </source>
</evidence>
<dbReference type="PANTHER" id="PTHR13002:SF1">
    <property type="entry name" value="COMPLEX I ASSEMBLY FACTOR TIMMDC1, MITOCHONDRIAL"/>
    <property type="match status" value="1"/>
</dbReference>
<evidence type="ECO:0000256" key="3">
    <source>
        <dbReference type="ARBA" id="ARBA00022692"/>
    </source>
</evidence>
<evidence type="ECO:0000313" key="10">
    <source>
        <dbReference type="RefSeq" id="XP_024891807.1"/>
    </source>
</evidence>
<keyword evidence="5 8" id="KW-0472">Membrane</keyword>
<dbReference type="OrthoDB" id="5826189at2759"/>
<comment type="subcellular location">
    <subcellularLocation>
        <location evidence="1">Membrane</location>
        <topology evidence="1">Multi-pass membrane protein</topology>
    </subcellularLocation>
</comment>
<keyword evidence="3 8" id="KW-0812">Transmembrane</keyword>
<proteinExistence type="inferred from homology"/>
<dbReference type="GO" id="GO:0016020">
    <property type="term" value="C:membrane"/>
    <property type="evidence" value="ECO:0007669"/>
    <property type="project" value="UniProtKB-SubCell"/>
</dbReference>
<protein>
    <recommendedName>
        <fullName evidence="6">Complex I assembly factor TIMMDC1, mitochondrial</fullName>
    </recommendedName>
    <alternativeName>
        <fullName evidence="7">Translocase of inner mitochondrial membrane domain-containing protein 1</fullName>
    </alternativeName>
</protein>
<dbReference type="Pfam" id="PF02466">
    <property type="entry name" value="Tim17"/>
    <property type="match status" value="1"/>
</dbReference>
<gene>
    <name evidence="10" type="primary">LOC112467418</name>
</gene>
<dbReference type="PANTHER" id="PTHR13002">
    <property type="entry name" value="C3ORF1 PROTEIN-RELATED"/>
    <property type="match status" value="1"/>
</dbReference>
<dbReference type="GeneID" id="112467418"/>
<dbReference type="Proteomes" id="UP000504618">
    <property type="component" value="Unplaced"/>
</dbReference>